<feature type="region of interest" description="Disordered" evidence="1">
    <location>
        <begin position="79"/>
        <end position="119"/>
    </location>
</feature>
<protein>
    <recommendedName>
        <fullName evidence="2">SPK domain-containing protein</fullName>
    </recommendedName>
</protein>
<dbReference type="Pfam" id="PF04435">
    <property type="entry name" value="SPK"/>
    <property type="match status" value="1"/>
</dbReference>
<dbReference type="PANTHER" id="PTHR23362:SF9">
    <property type="entry name" value="SPK DOMAIN-CONTAINING PROTEIN"/>
    <property type="match status" value="1"/>
</dbReference>
<feature type="region of interest" description="Disordered" evidence="1">
    <location>
        <begin position="141"/>
        <end position="162"/>
    </location>
</feature>
<keyword evidence="4" id="KW-1185">Reference proteome</keyword>
<dbReference type="HOGENOM" id="CLU_1020224_0_0_1"/>
<dbReference type="SMART" id="SM00583">
    <property type="entry name" value="SPK"/>
    <property type="match status" value="1"/>
</dbReference>
<evidence type="ECO:0000259" key="2">
    <source>
        <dbReference type="SMART" id="SM00583"/>
    </source>
</evidence>
<dbReference type="AlphaFoldDB" id="G0P3G6"/>
<evidence type="ECO:0000256" key="1">
    <source>
        <dbReference type="SAM" id="MobiDB-lite"/>
    </source>
</evidence>
<accession>G0P3G6</accession>
<feature type="compositionally biased region" description="Polar residues" evidence="1">
    <location>
        <begin position="86"/>
        <end position="95"/>
    </location>
</feature>
<evidence type="ECO:0000313" key="4">
    <source>
        <dbReference type="Proteomes" id="UP000008068"/>
    </source>
</evidence>
<gene>
    <name evidence="3" type="ORF">CAEBREN_06888</name>
</gene>
<evidence type="ECO:0000313" key="3">
    <source>
        <dbReference type="EMBL" id="EGT43962.1"/>
    </source>
</evidence>
<reference evidence="4" key="1">
    <citation type="submission" date="2011-07" db="EMBL/GenBank/DDBJ databases">
        <authorList>
            <consortium name="Caenorhabditis brenneri Sequencing and Analysis Consortium"/>
            <person name="Wilson R.K."/>
        </authorList>
    </citation>
    <scope>NUCLEOTIDE SEQUENCE [LARGE SCALE GENOMIC DNA]</scope>
    <source>
        <strain evidence="4">PB2801</strain>
    </source>
</reference>
<feature type="compositionally biased region" description="Acidic residues" evidence="1">
    <location>
        <begin position="105"/>
        <end position="114"/>
    </location>
</feature>
<proteinExistence type="predicted"/>
<feature type="domain" description="SPK" evidence="2">
    <location>
        <begin position="10"/>
        <end position="83"/>
    </location>
</feature>
<dbReference type="EMBL" id="GL380043">
    <property type="protein sequence ID" value="EGT43962.1"/>
    <property type="molecule type" value="Genomic_DNA"/>
</dbReference>
<dbReference type="Proteomes" id="UP000008068">
    <property type="component" value="Unassembled WGS sequence"/>
</dbReference>
<name>G0P3G6_CAEBE</name>
<dbReference type="InParanoid" id="G0P3G6"/>
<organism evidence="4">
    <name type="scientific">Caenorhabditis brenneri</name>
    <name type="common">Nematode worm</name>
    <dbReference type="NCBI Taxonomy" id="135651"/>
    <lineage>
        <taxon>Eukaryota</taxon>
        <taxon>Metazoa</taxon>
        <taxon>Ecdysozoa</taxon>
        <taxon>Nematoda</taxon>
        <taxon>Chromadorea</taxon>
        <taxon>Rhabditida</taxon>
        <taxon>Rhabditina</taxon>
        <taxon>Rhabditomorpha</taxon>
        <taxon>Rhabditoidea</taxon>
        <taxon>Rhabditidae</taxon>
        <taxon>Peloderinae</taxon>
        <taxon>Caenorhabditis</taxon>
    </lineage>
</organism>
<dbReference type="InterPro" id="IPR053315">
    <property type="entry name" value="Peptidase_C14A"/>
</dbReference>
<sequence>MSDRWTTNPECVDLLNFLIEKTKNVESTMNMKQLATEFKEKTEAPRSISGITHRLETEANIVLDDHQKIIEYTKKGGGLELKSTDTESQPTSSRNMRVKVKAAEISDDDEDDERESQSIKPVITKSGRVSKRRINYGEIDIDDDESLPDTRRKKNTSSASKRIKTIDSKRGLKPSVEILETLTDTEMPDSTEDIKPETTHTSRFEFLDALKSLILFLDLPSLSQVKSIIHQKMIGSGAFKLIPNNEILVAMEMCMVKIILAKLGAGPLGPLFN</sequence>
<dbReference type="PANTHER" id="PTHR23362">
    <property type="entry name" value="L-PLASTIN-RELATED"/>
    <property type="match status" value="1"/>
</dbReference>
<dbReference type="InterPro" id="IPR006570">
    <property type="entry name" value="SPK_dom"/>
</dbReference>